<organism evidence="3 4">
    <name type="scientific">Salmonella enterica subsp. enterica serovar Sanjuan</name>
    <dbReference type="NCBI Taxonomy" id="1160765"/>
    <lineage>
        <taxon>Bacteria</taxon>
        <taxon>Pseudomonadati</taxon>
        <taxon>Pseudomonadota</taxon>
        <taxon>Gammaproteobacteria</taxon>
        <taxon>Enterobacterales</taxon>
        <taxon>Enterobacteriaceae</taxon>
        <taxon>Salmonella</taxon>
    </lineage>
</organism>
<feature type="domain" description="Diol dehydratase reactivase ATPase-like" evidence="2">
    <location>
        <begin position="2"/>
        <end position="107"/>
    </location>
</feature>
<dbReference type="SUPFAM" id="SSF53067">
    <property type="entry name" value="Actin-like ATPase domain"/>
    <property type="match status" value="1"/>
</dbReference>
<dbReference type="Gene3D" id="3.30.420.40">
    <property type="match status" value="2"/>
</dbReference>
<dbReference type="Pfam" id="PF08841">
    <property type="entry name" value="DDR"/>
    <property type="match status" value="1"/>
</dbReference>
<reference evidence="3 4" key="1">
    <citation type="submission" date="2018-12" db="EMBL/GenBank/DDBJ databases">
        <authorList>
            <consortium name="Pathogen Informatics"/>
        </authorList>
    </citation>
    <scope>NUCLEOTIDE SEQUENCE [LARGE SCALE GENOMIC DNA]</scope>
    <source>
        <strain evidence="3 4">NCTC7406</strain>
    </source>
</reference>
<evidence type="ECO:0000256" key="1">
    <source>
        <dbReference type="SAM" id="MobiDB-lite"/>
    </source>
</evidence>
<dbReference type="Proteomes" id="UP000276345">
    <property type="component" value="Chromosome"/>
</dbReference>
<dbReference type="InterPro" id="IPR030994">
    <property type="entry name" value="DDR_dom"/>
</dbReference>
<gene>
    <name evidence="3" type="primary">ddrA_2</name>
    <name evidence="3" type="ORF">NCTC7406_02095</name>
</gene>
<evidence type="ECO:0000313" key="3">
    <source>
        <dbReference type="EMBL" id="VEA05767.1"/>
    </source>
</evidence>
<proteinExistence type="predicted"/>
<name>A0A3S4F8G7_SALET</name>
<accession>A0A3S4F8G7</accession>
<dbReference type="InterPro" id="IPR043129">
    <property type="entry name" value="ATPase_NBD"/>
</dbReference>
<dbReference type="AlphaFoldDB" id="A0A3S4F8G7"/>
<dbReference type="Gene3D" id="2.40.50.140">
    <property type="entry name" value="Nucleic acid-binding proteins"/>
    <property type="match status" value="1"/>
</dbReference>
<evidence type="ECO:0000259" key="2">
    <source>
        <dbReference type="Pfam" id="PF08841"/>
    </source>
</evidence>
<dbReference type="InterPro" id="IPR012340">
    <property type="entry name" value="NA-bd_OB-fold"/>
</dbReference>
<evidence type="ECO:0000313" key="4">
    <source>
        <dbReference type="Proteomes" id="UP000276345"/>
    </source>
</evidence>
<dbReference type="EMBL" id="LR134142">
    <property type="protein sequence ID" value="VEA05767.1"/>
    <property type="molecule type" value="Genomic_DNA"/>
</dbReference>
<sequence length="140" mass="14843">MQIGGAEAEAAILGALTTPGTTRPLAILDLGAGSTDASIINPKGEIIATHLAGAGDMVTMIIARELGLEDRYLAEEIKKYPLAKVESLFHLRHEDGSVQFFPDAAASRRVRPRLRGETGRTGAASRRLSAGKSACYSPQR</sequence>
<protein>
    <submittedName>
        <fullName evidence="3">Glycerol dehydratase</fullName>
    </submittedName>
</protein>
<feature type="region of interest" description="Disordered" evidence="1">
    <location>
        <begin position="109"/>
        <end position="140"/>
    </location>
</feature>